<evidence type="ECO:0000256" key="1">
    <source>
        <dbReference type="SAM" id="MobiDB-lite"/>
    </source>
</evidence>
<sequence length="374" mass="41618">MLDQKVFTSREISHYSAFVSRDALSTAAINQAGNAFAPSTSENLDETLGSFDEEVSNKSQLQTPSPHSKYKQFFNGNNPGNKKRKTTYRKINLSDDEQIYDSDNMTMRNELTEDQQCNEEDDSPSKPVLIRQNAVKRSSLVEKPVQKRVSVFSKEFSGLQSSRSQDQFESNDNDETGSISKSEVKKKSKKTHISELILANESVISGNEGLIQTIKRLLGPIEKLELVFKAQIFEDIVKESRAKPAIFVSSSSGIQIFLESSSFSKGLHRVASIAWRNLASIHLGPMASWVLIHECSSASFRGIIKQRALRCSAATMDNEETSDQMSTGWSTSEQGSEVSSGCIALETMLKKARSHQLFLGRGNDFPRQLIISLL</sequence>
<dbReference type="InterPro" id="IPR018247">
    <property type="entry name" value="EF_Hand_1_Ca_BS"/>
</dbReference>
<protein>
    <submittedName>
        <fullName evidence="2">Uncharacterized protein</fullName>
    </submittedName>
</protein>
<organism evidence="2 3">
    <name type="scientific">Cichlidogyrus casuarinus</name>
    <dbReference type="NCBI Taxonomy" id="1844966"/>
    <lineage>
        <taxon>Eukaryota</taxon>
        <taxon>Metazoa</taxon>
        <taxon>Spiralia</taxon>
        <taxon>Lophotrochozoa</taxon>
        <taxon>Platyhelminthes</taxon>
        <taxon>Monogenea</taxon>
        <taxon>Monopisthocotylea</taxon>
        <taxon>Dactylogyridea</taxon>
        <taxon>Ancyrocephalidae</taxon>
        <taxon>Cichlidogyrus</taxon>
    </lineage>
</organism>
<keyword evidence="3" id="KW-1185">Reference proteome</keyword>
<accession>A0ABD2Q0X1</accession>
<dbReference type="Proteomes" id="UP001626550">
    <property type="component" value="Unassembled WGS sequence"/>
</dbReference>
<evidence type="ECO:0000313" key="2">
    <source>
        <dbReference type="EMBL" id="KAL3313289.1"/>
    </source>
</evidence>
<gene>
    <name evidence="2" type="ORF">Ciccas_008113</name>
</gene>
<feature type="region of interest" description="Disordered" evidence="1">
    <location>
        <begin position="53"/>
        <end position="85"/>
    </location>
</feature>
<comment type="caution">
    <text evidence="2">The sequence shown here is derived from an EMBL/GenBank/DDBJ whole genome shotgun (WGS) entry which is preliminary data.</text>
</comment>
<dbReference type="AlphaFoldDB" id="A0ABD2Q0X1"/>
<proteinExistence type="predicted"/>
<evidence type="ECO:0000313" key="3">
    <source>
        <dbReference type="Proteomes" id="UP001626550"/>
    </source>
</evidence>
<feature type="compositionally biased region" description="Polar residues" evidence="1">
    <location>
        <begin position="57"/>
        <end position="66"/>
    </location>
</feature>
<name>A0ABD2Q0X1_9PLAT</name>
<dbReference type="PROSITE" id="PS00018">
    <property type="entry name" value="EF_HAND_1"/>
    <property type="match status" value="1"/>
</dbReference>
<feature type="non-terminal residue" evidence="2">
    <location>
        <position position="374"/>
    </location>
</feature>
<dbReference type="EMBL" id="JBJKFK010001363">
    <property type="protein sequence ID" value="KAL3313289.1"/>
    <property type="molecule type" value="Genomic_DNA"/>
</dbReference>
<feature type="region of interest" description="Disordered" evidence="1">
    <location>
        <begin position="162"/>
        <end position="185"/>
    </location>
</feature>
<reference evidence="2 3" key="1">
    <citation type="submission" date="2024-11" db="EMBL/GenBank/DDBJ databases">
        <title>Adaptive evolution of stress response genes in parasites aligns with host niche diversity.</title>
        <authorList>
            <person name="Hahn C."/>
            <person name="Resl P."/>
        </authorList>
    </citation>
    <scope>NUCLEOTIDE SEQUENCE [LARGE SCALE GENOMIC DNA]</scope>
    <source>
        <strain evidence="2">EGGRZ-B1_66</strain>
        <tissue evidence="2">Body</tissue>
    </source>
</reference>